<evidence type="ECO:0000313" key="3">
    <source>
        <dbReference type="Proteomes" id="UP000509367"/>
    </source>
</evidence>
<feature type="transmembrane region" description="Helical" evidence="1">
    <location>
        <begin position="7"/>
        <end position="29"/>
    </location>
</feature>
<dbReference type="RefSeq" id="WP_175278041.1">
    <property type="nucleotide sequence ID" value="NZ_CP054836.1"/>
</dbReference>
<gene>
    <name evidence="2" type="ORF">HTY61_17705</name>
</gene>
<keyword evidence="1" id="KW-0812">Transmembrane</keyword>
<keyword evidence="3" id="KW-1185">Reference proteome</keyword>
<sequence>MPSLIRFLFTIGVLAGIVYAGMWALVFYVDPTPREMQVRIPANRINPDF</sequence>
<keyword evidence="1" id="KW-0472">Membrane</keyword>
<dbReference type="GO" id="GO:0016301">
    <property type="term" value="F:kinase activity"/>
    <property type="evidence" value="ECO:0007669"/>
    <property type="project" value="UniProtKB-KW"/>
</dbReference>
<proteinExistence type="predicted"/>
<protein>
    <submittedName>
        <fullName evidence="2">Histidine kinase</fullName>
    </submittedName>
</protein>
<reference evidence="2 3" key="1">
    <citation type="submission" date="2020-06" db="EMBL/GenBank/DDBJ databases">
        <title>Oricola thermophila sp. nov. isolated from a tidal sediments.</title>
        <authorList>
            <person name="Kwon K.K."/>
            <person name="Yang S.-H."/>
            <person name="Park M.-J."/>
        </authorList>
    </citation>
    <scope>NUCLEOTIDE SEQUENCE [LARGE SCALE GENOMIC DNA]</scope>
    <source>
        <strain evidence="2 3">MEBiC13590</strain>
    </source>
</reference>
<dbReference type="EMBL" id="CP054836">
    <property type="protein sequence ID" value="QKV20150.1"/>
    <property type="molecule type" value="Genomic_DNA"/>
</dbReference>
<evidence type="ECO:0000256" key="1">
    <source>
        <dbReference type="SAM" id="Phobius"/>
    </source>
</evidence>
<accession>A0A6N1VGW8</accession>
<keyword evidence="2" id="KW-0808">Transferase</keyword>
<keyword evidence="1" id="KW-1133">Transmembrane helix</keyword>
<evidence type="ECO:0000313" key="2">
    <source>
        <dbReference type="EMBL" id="QKV20150.1"/>
    </source>
</evidence>
<organism evidence="2 3">
    <name type="scientific">Oricola thermophila</name>
    <dbReference type="NCBI Taxonomy" id="2742145"/>
    <lineage>
        <taxon>Bacteria</taxon>
        <taxon>Pseudomonadati</taxon>
        <taxon>Pseudomonadota</taxon>
        <taxon>Alphaproteobacteria</taxon>
        <taxon>Hyphomicrobiales</taxon>
        <taxon>Ahrensiaceae</taxon>
        <taxon>Oricola</taxon>
    </lineage>
</organism>
<keyword evidence="2" id="KW-0418">Kinase</keyword>
<name>A0A6N1VGW8_9HYPH</name>
<dbReference type="Proteomes" id="UP000509367">
    <property type="component" value="Chromosome"/>
</dbReference>
<dbReference type="AlphaFoldDB" id="A0A6N1VGW8"/>
<dbReference type="KEGG" id="orm:HTY61_17705"/>